<evidence type="ECO:0008006" key="3">
    <source>
        <dbReference type="Google" id="ProtNLM"/>
    </source>
</evidence>
<reference evidence="1" key="1">
    <citation type="submission" date="2022-10" db="EMBL/GenBank/DDBJ databases">
        <title>Whole genome sequencing of three plant growth promoting bacteria isolated from Vachellia tortilis subsp. raddiana in Morocco.</title>
        <authorList>
            <person name="Hnini M."/>
            <person name="Zouagui R."/>
            <person name="Zouagui H."/>
            <person name="Chemao Elfihri M.-W."/>
            <person name="Ibrahimi A."/>
            <person name="Sbabou L."/>
            <person name="Aurag J."/>
        </authorList>
    </citation>
    <scope>NUCLEOTIDE SEQUENCE</scope>
    <source>
        <strain evidence="1">LMR678</strain>
    </source>
</reference>
<comment type="caution">
    <text evidence="1">The sequence shown here is derived from an EMBL/GenBank/DDBJ whole genome shotgun (WGS) entry which is preliminary data.</text>
</comment>
<organism evidence="1 2">
    <name type="scientific">Sinorhizobium psoraleae</name>
    <dbReference type="NCBI Taxonomy" id="520838"/>
    <lineage>
        <taxon>Bacteria</taxon>
        <taxon>Pseudomonadati</taxon>
        <taxon>Pseudomonadota</taxon>
        <taxon>Alphaproteobacteria</taxon>
        <taxon>Hyphomicrobiales</taxon>
        <taxon>Rhizobiaceae</taxon>
        <taxon>Sinorhizobium/Ensifer group</taxon>
        <taxon>Sinorhizobium</taxon>
    </lineage>
</organism>
<protein>
    <recommendedName>
        <fullName evidence="3">LysR substrate-binding domain-containing protein</fullName>
    </recommendedName>
</protein>
<dbReference type="RefSeq" id="WP_269274787.1">
    <property type="nucleotide sequence ID" value="NZ_JAPVOI010000002.1"/>
</dbReference>
<gene>
    <name evidence="1" type="ORF">O3W52_01200</name>
</gene>
<dbReference type="Proteomes" id="UP001079430">
    <property type="component" value="Unassembled WGS sequence"/>
</dbReference>
<dbReference type="EMBL" id="JAPVOI010000002">
    <property type="protein sequence ID" value="MCZ4088764.1"/>
    <property type="molecule type" value="Genomic_DNA"/>
</dbReference>
<evidence type="ECO:0000313" key="2">
    <source>
        <dbReference type="Proteomes" id="UP001079430"/>
    </source>
</evidence>
<keyword evidence="2" id="KW-1185">Reference proteome</keyword>
<dbReference type="Gene3D" id="3.40.190.10">
    <property type="entry name" value="Periplasmic binding protein-like II"/>
    <property type="match status" value="2"/>
</dbReference>
<accession>A0ABT4KA76</accession>
<name>A0ABT4KA76_9HYPH</name>
<dbReference type="SUPFAM" id="SSF53850">
    <property type="entry name" value="Periplasmic binding protein-like II"/>
    <property type="match status" value="1"/>
</dbReference>
<sequence length="134" mass="14313">MVLPDDHPLADKAELGWADLAAERFIVSDVAPGREVHGYLVAHLSGNIQSRQVGRDNMLLLVAVGRGITLTSEATTFAQFLASPIGNSAEVLPFSMIWSAQNDNPACRRSLSLSRTIGRIPTASSTPSKLGTSR</sequence>
<evidence type="ECO:0000313" key="1">
    <source>
        <dbReference type="EMBL" id="MCZ4088764.1"/>
    </source>
</evidence>
<proteinExistence type="predicted"/>